<name>A0A8D9HT76_BRACM</name>
<dbReference type="AlphaFoldDB" id="A0A8D9HT76"/>
<reference evidence="1 2" key="1">
    <citation type="submission" date="2021-07" db="EMBL/GenBank/DDBJ databases">
        <authorList>
            <consortium name="Genoscope - CEA"/>
            <person name="William W."/>
        </authorList>
    </citation>
    <scope>NUCLEOTIDE SEQUENCE [LARGE SCALE GENOMIC DNA]</scope>
</reference>
<gene>
    <name evidence="1" type="ORF">BRAPAZ1V2_A04P03190.2</name>
</gene>
<organism evidence="1 2">
    <name type="scientific">Brassica campestris</name>
    <name type="common">Field mustard</name>
    <dbReference type="NCBI Taxonomy" id="3711"/>
    <lineage>
        <taxon>Eukaryota</taxon>
        <taxon>Viridiplantae</taxon>
        <taxon>Streptophyta</taxon>
        <taxon>Embryophyta</taxon>
        <taxon>Tracheophyta</taxon>
        <taxon>Spermatophyta</taxon>
        <taxon>Magnoliopsida</taxon>
        <taxon>eudicotyledons</taxon>
        <taxon>Gunneridae</taxon>
        <taxon>Pentapetalae</taxon>
        <taxon>rosids</taxon>
        <taxon>malvids</taxon>
        <taxon>Brassicales</taxon>
        <taxon>Brassicaceae</taxon>
        <taxon>Brassiceae</taxon>
        <taxon>Brassica</taxon>
    </lineage>
</organism>
<dbReference type="Gramene" id="A04p03190.2_BraZ1">
    <property type="protein sequence ID" value="A04p03190.2_BraZ1.CDS"/>
    <property type="gene ID" value="A04g03190.2_BraZ1"/>
</dbReference>
<proteinExistence type="predicted"/>
<evidence type="ECO:0000313" key="2">
    <source>
        <dbReference type="Proteomes" id="UP000694005"/>
    </source>
</evidence>
<dbReference type="EMBL" id="LS974620">
    <property type="protein sequence ID" value="CAG7905418.1"/>
    <property type="molecule type" value="Genomic_DNA"/>
</dbReference>
<dbReference type="Proteomes" id="UP000694005">
    <property type="component" value="Chromosome A04"/>
</dbReference>
<protein>
    <submittedName>
        <fullName evidence="1">Uncharacterized protein</fullName>
    </submittedName>
</protein>
<sequence>MLGLYKRKNKNKEEEIHFQKNGSLLLEELIASSGEIYNPIRTFTSHQILQATNNFDWNYITSEDRFLWYRGMIQNKPTRPCWMASWDVPEDVRMQMEAFIELAFRCVRPGEKELHMIDVAKELKKIEKPT</sequence>
<accession>A0A8D9HT76</accession>
<evidence type="ECO:0000313" key="1">
    <source>
        <dbReference type="EMBL" id="CAG7905418.1"/>
    </source>
</evidence>